<name>A0A6N9TJZ8_DISTH</name>
<dbReference type="Proteomes" id="UP000469346">
    <property type="component" value="Unassembled WGS sequence"/>
</dbReference>
<dbReference type="InterPro" id="IPR036390">
    <property type="entry name" value="WH_DNA-bd_sf"/>
</dbReference>
<dbReference type="GO" id="GO:0003677">
    <property type="term" value="F:DNA binding"/>
    <property type="evidence" value="ECO:0007669"/>
    <property type="project" value="UniProtKB-KW"/>
</dbReference>
<dbReference type="SMART" id="SM00418">
    <property type="entry name" value="HTH_ARSR"/>
    <property type="match status" value="1"/>
</dbReference>
<proteinExistence type="predicted"/>
<dbReference type="NCBIfam" id="NF033788">
    <property type="entry name" value="HTH_metalloreg"/>
    <property type="match status" value="1"/>
</dbReference>
<comment type="caution">
    <text evidence="5">The sequence shown here is derived from an EMBL/GenBank/DDBJ whole genome shotgun (WGS) entry which is preliminary data.</text>
</comment>
<evidence type="ECO:0000313" key="5">
    <source>
        <dbReference type="EMBL" id="NDY41575.1"/>
    </source>
</evidence>
<evidence type="ECO:0000259" key="4">
    <source>
        <dbReference type="PROSITE" id="PS50987"/>
    </source>
</evidence>
<dbReference type="PROSITE" id="PS50987">
    <property type="entry name" value="HTH_ARSR_2"/>
    <property type="match status" value="1"/>
</dbReference>
<dbReference type="PANTHER" id="PTHR33154">
    <property type="entry name" value="TRANSCRIPTIONAL REGULATOR, ARSR FAMILY"/>
    <property type="match status" value="1"/>
</dbReference>
<keyword evidence="1" id="KW-0805">Transcription regulation</keyword>
<dbReference type="InterPro" id="IPR011991">
    <property type="entry name" value="ArsR-like_HTH"/>
</dbReference>
<dbReference type="PANTHER" id="PTHR33154:SF18">
    <property type="entry name" value="ARSENICAL RESISTANCE OPERON REPRESSOR"/>
    <property type="match status" value="1"/>
</dbReference>
<dbReference type="AlphaFoldDB" id="A0A6N9TJZ8"/>
<dbReference type="EMBL" id="JAAGRR010000009">
    <property type="protein sequence ID" value="NDY41575.1"/>
    <property type="molecule type" value="Genomic_DNA"/>
</dbReference>
<gene>
    <name evidence="5" type="ORF">G3N55_01745</name>
</gene>
<dbReference type="Gene3D" id="1.10.10.10">
    <property type="entry name" value="Winged helix-like DNA-binding domain superfamily/Winged helix DNA-binding domain"/>
    <property type="match status" value="1"/>
</dbReference>
<reference evidence="5 6" key="1">
    <citation type="submission" date="2020-02" db="EMBL/GenBank/DDBJ databases">
        <title>Comparative genomics of sulfur disproportionating microorganisms.</title>
        <authorList>
            <person name="Ward L.M."/>
            <person name="Bertran E."/>
            <person name="Johnston D.T."/>
        </authorList>
    </citation>
    <scope>NUCLEOTIDE SEQUENCE [LARGE SCALE GENOMIC DNA]</scope>
    <source>
        <strain evidence="5 6">DSM 100025</strain>
    </source>
</reference>
<sequence length="116" mass="13010">MSDPVREDHPRSEPAFLSFDALRQAAECLRCIAHPHRLRIIEILLSGDYTVEEVANLCGLSQPATSGHLRLMQGKGFLQSRRRGRRVYYSVVERQLESILKCISARFSGDDGPQGA</sequence>
<evidence type="ECO:0000256" key="3">
    <source>
        <dbReference type="ARBA" id="ARBA00023163"/>
    </source>
</evidence>
<dbReference type="PRINTS" id="PR00778">
    <property type="entry name" value="HTHARSR"/>
</dbReference>
<keyword evidence="6" id="KW-1185">Reference proteome</keyword>
<dbReference type="Pfam" id="PF01022">
    <property type="entry name" value="HTH_5"/>
    <property type="match status" value="1"/>
</dbReference>
<dbReference type="GO" id="GO:0003700">
    <property type="term" value="F:DNA-binding transcription factor activity"/>
    <property type="evidence" value="ECO:0007669"/>
    <property type="project" value="InterPro"/>
</dbReference>
<evidence type="ECO:0000256" key="2">
    <source>
        <dbReference type="ARBA" id="ARBA00023125"/>
    </source>
</evidence>
<dbReference type="RefSeq" id="WP_163297733.1">
    <property type="nucleotide sequence ID" value="NZ_JAAGRR010000009.1"/>
</dbReference>
<dbReference type="InterPro" id="IPR001845">
    <property type="entry name" value="HTH_ArsR_DNA-bd_dom"/>
</dbReference>
<evidence type="ECO:0000313" key="6">
    <source>
        <dbReference type="Proteomes" id="UP000469346"/>
    </source>
</evidence>
<dbReference type="SUPFAM" id="SSF46785">
    <property type="entry name" value="Winged helix' DNA-binding domain"/>
    <property type="match status" value="1"/>
</dbReference>
<keyword evidence="2" id="KW-0238">DNA-binding</keyword>
<dbReference type="InterPro" id="IPR051081">
    <property type="entry name" value="HTH_MetalResp_TranReg"/>
</dbReference>
<keyword evidence="3" id="KW-0804">Transcription</keyword>
<evidence type="ECO:0000256" key="1">
    <source>
        <dbReference type="ARBA" id="ARBA00023015"/>
    </source>
</evidence>
<accession>A0A6N9TJZ8</accession>
<dbReference type="InterPro" id="IPR036388">
    <property type="entry name" value="WH-like_DNA-bd_sf"/>
</dbReference>
<dbReference type="CDD" id="cd00090">
    <property type="entry name" value="HTH_ARSR"/>
    <property type="match status" value="1"/>
</dbReference>
<organism evidence="5 6">
    <name type="scientific">Dissulfurirhabdus thermomarina</name>
    <dbReference type="NCBI Taxonomy" id="1765737"/>
    <lineage>
        <taxon>Bacteria</taxon>
        <taxon>Deltaproteobacteria</taxon>
        <taxon>Dissulfurirhabdaceae</taxon>
        <taxon>Dissulfurirhabdus</taxon>
    </lineage>
</organism>
<feature type="domain" description="HTH arsR-type" evidence="4">
    <location>
        <begin position="17"/>
        <end position="111"/>
    </location>
</feature>
<protein>
    <submittedName>
        <fullName evidence="5">Winged helix-turn-helix transcriptional regulator</fullName>
    </submittedName>
</protein>